<dbReference type="AlphaFoldDB" id="A0A552WMX2"/>
<proteinExistence type="predicted"/>
<name>A0A552WMX2_9MICO</name>
<evidence type="ECO:0000313" key="2">
    <source>
        <dbReference type="Proteomes" id="UP000318693"/>
    </source>
</evidence>
<gene>
    <name evidence="1" type="ORF">FJ693_15030</name>
</gene>
<dbReference type="RefSeq" id="WP_143419288.1">
    <property type="nucleotide sequence ID" value="NZ_VJXR01000055.1"/>
</dbReference>
<sequence length="160" mass="17819">MKIHLALEALHADENALARELFRLAERHKVDHDIYHLGRDLARWSQRHVTEIATVAARFGAELDPKPPGESTLPEKVREKAADLMGRRGEAALLLLRDLRGVYTGAAGVYADWELVAQAAQGLKDTELMKVAERCGAESKRQMKWANGKLKESATQILLS</sequence>
<keyword evidence="2" id="KW-1185">Reference proteome</keyword>
<comment type="caution">
    <text evidence="1">The sequence shown here is derived from an EMBL/GenBank/DDBJ whole genome shotgun (WGS) entry which is preliminary data.</text>
</comment>
<dbReference type="EMBL" id="VJXR01000055">
    <property type="protein sequence ID" value="TRW44077.1"/>
    <property type="molecule type" value="Genomic_DNA"/>
</dbReference>
<reference evidence="1 2" key="1">
    <citation type="submission" date="2019-07" db="EMBL/GenBank/DDBJ databases">
        <title>Georgenia wutianyii sp. nov. and Georgenia *** sp. nov. isolated from plateau pika (Ochotona curzoniae) in the Qinghai-Tibet plateau of China.</title>
        <authorList>
            <person name="Tian Z."/>
        </authorList>
    </citation>
    <scope>NUCLEOTIDE SEQUENCE [LARGE SCALE GENOMIC DNA]</scope>
    <source>
        <strain evidence="1 2">Z446</strain>
    </source>
</reference>
<protein>
    <recommendedName>
        <fullName evidence="3">DUF892 family protein</fullName>
    </recommendedName>
</protein>
<organism evidence="1 2">
    <name type="scientific">Georgenia yuyongxinii</name>
    <dbReference type="NCBI Taxonomy" id="2589797"/>
    <lineage>
        <taxon>Bacteria</taxon>
        <taxon>Bacillati</taxon>
        <taxon>Actinomycetota</taxon>
        <taxon>Actinomycetes</taxon>
        <taxon>Micrococcales</taxon>
        <taxon>Bogoriellaceae</taxon>
        <taxon>Georgenia</taxon>
    </lineage>
</organism>
<evidence type="ECO:0000313" key="1">
    <source>
        <dbReference type="EMBL" id="TRW44077.1"/>
    </source>
</evidence>
<dbReference type="Proteomes" id="UP000318693">
    <property type="component" value="Unassembled WGS sequence"/>
</dbReference>
<evidence type="ECO:0008006" key="3">
    <source>
        <dbReference type="Google" id="ProtNLM"/>
    </source>
</evidence>
<accession>A0A552WMX2</accession>